<dbReference type="SFLD" id="SFLDS00003">
    <property type="entry name" value="Haloacid_Dehalogenase"/>
    <property type="match status" value="1"/>
</dbReference>
<dbReference type="NCBIfam" id="TIGR01549">
    <property type="entry name" value="HAD-SF-IA-v1"/>
    <property type="match status" value="1"/>
</dbReference>
<sequence>MNYFKDIEAIIFDLDGTLVDSMWIWKQIDIDFLEKRGYALPDDLQKSIEGMSFTETASYFIKRFNLVETLDEIKEEWNKMAQQFYAEEIKLKENVHLVIDYAHRHNIKLGIGTSNSKELLLTVLEANGIQSCFHSLRTSCEVEAGKPSPDIFLKVAEDLGVAPDKCLVFEDTHAGILAGRNAGMKVVAIYDALSEPYTEIIKEDADHYILNYTELME</sequence>
<dbReference type="InterPro" id="IPR023198">
    <property type="entry name" value="PGP-like_dom2"/>
</dbReference>
<dbReference type="PRINTS" id="PR00413">
    <property type="entry name" value="HADHALOGNASE"/>
</dbReference>
<dbReference type="Proteomes" id="UP000614200">
    <property type="component" value="Unassembled WGS sequence"/>
</dbReference>
<dbReference type="SUPFAM" id="SSF56784">
    <property type="entry name" value="HAD-like"/>
    <property type="match status" value="1"/>
</dbReference>
<dbReference type="InterPro" id="IPR023214">
    <property type="entry name" value="HAD_sf"/>
</dbReference>
<dbReference type="NCBIfam" id="TIGR01509">
    <property type="entry name" value="HAD-SF-IA-v3"/>
    <property type="match status" value="1"/>
</dbReference>
<protein>
    <submittedName>
        <fullName evidence="1">HAD family phosphatase</fullName>
    </submittedName>
</protein>
<keyword evidence="2" id="KW-1185">Reference proteome</keyword>
<dbReference type="PANTHER" id="PTHR18901:SF38">
    <property type="entry name" value="PSEUDOURIDINE-5'-PHOSPHATASE"/>
    <property type="match status" value="1"/>
</dbReference>
<dbReference type="SFLD" id="SFLDG01135">
    <property type="entry name" value="C1.5.6:_HAD__Beta-PGM__Phospha"/>
    <property type="match status" value="1"/>
</dbReference>
<dbReference type="RefSeq" id="WP_194703949.1">
    <property type="nucleotide sequence ID" value="NZ_JADKNH010000019.1"/>
</dbReference>
<dbReference type="PANTHER" id="PTHR18901">
    <property type="entry name" value="2-DEOXYGLUCOSE-6-PHOSPHATE PHOSPHATASE 2"/>
    <property type="match status" value="1"/>
</dbReference>
<dbReference type="Gene3D" id="3.40.50.1000">
    <property type="entry name" value="HAD superfamily/HAD-like"/>
    <property type="match status" value="1"/>
</dbReference>
<dbReference type="InterPro" id="IPR006439">
    <property type="entry name" value="HAD-SF_hydro_IA"/>
</dbReference>
<dbReference type="EMBL" id="JADKNH010000019">
    <property type="protein sequence ID" value="MBF4695710.1"/>
    <property type="molecule type" value="Genomic_DNA"/>
</dbReference>
<dbReference type="SFLD" id="SFLDG01129">
    <property type="entry name" value="C1.5:_HAD__Beta-PGM__Phosphata"/>
    <property type="match status" value="1"/>
</dbReference>
<proteinExistence type="predicted"/>
<reference evidence="1 2" key="1">
    <citation type="submission" date="2020-11" db="EMBL/GenBank/DDBJ databases">
        <title>Fusibacter basophilias sp. nov.</title>
        <authorList>
            <person name="Qiu D."/>
        </authorList>
    </citation>
    <scope>NUCLEOTIDE SEQUENCE [LARGE SCALE GENOMIC DNA]</scope>
    <source>
        <strain evidence="1 2">Q10-2</strain>
    </source>
</reference>
<gene>
    <name evidence="1" type="ORF">ISU02_21655</name>
</gene>
<dbReference type="InterPro" id="IPR036412">
    <property type="entry name" value="HAD-like_sf"/>
</dbReference>
<dbReference type="InterPro" id="IPR041492">
    <property type="entry name" value="HAD_2"/>
</dbReference>
<name>A0ABR9ZZ21_9FIRM</name>
<comment type="caution">
    <text evidence="1">The sequence shown here is derived from an EMBL/GenBank/DDBJ whole genome shotgun (WGS) entry which is preliminary data.</text>
</comment>
<dbReference type="Pfam" id="PF13419">
    <property type="entry name" value="HAD_2"/>
    <property type="match status" value="1"/>
</dbReference>
<organism evidence="1 2">
    <name type="scientific">Fusibacter ferrireducens</name>
    <dbReference type="NCBI Taxonomy" id="2785058"/>
    <lineage>
        <taxon>Bacteria</taxon>
        <taxon>Bacillati</taxon>
        <taxon>Bacillota</taxon>
        <taxon>Clostridia</taxon>
        <taxon>Eubacteriales</taxon>
        <taxon>Eubacteriales Family XII. Incertae Sedis</taxon>
        <taxon>Fusibacter</taxon>
    </lineage>
</organism>
<dbReference type="Gene3D" id="1.10.150.240">
    <property type="entry name" value="Putative phosphatase, domain 2"/>
    <property type="match status" value="1"/>
</dbReference>
<evidence type="ECO:0000313" key="2">
    <source>
        <dbReference type="Proteomes" id="UP000614200"/>
    </source>
</evidence>
<dbReference type="CDD" id="cd07505">
    <property type="entry name" value="HAD_BPGM-like"/>
    <property type="match status" value="1"/>
</dbReference>
<evidence type="ECO:0000313" key="1">
    <source>
        <dbReference type="EMBL" id="MBF4695710.1"/>
    </source>
</evidence>
<accession>A0ABR9ZZ21</accession>